<dbReference type="AlphaFoldDB" id="A0A1C5ISW2"/>
<dbReference type="InterPro" id="IPR049945">
    <property type="entry name" value="AAA_22"/>
</dbReference>
<dbReference type="RefSeq" id="WP_091064328.1">
    <property type="nucleotide sequence ID" value="NZ_FMDM01000007.1"/>
</dbReference>
<reference evidence="4" key="1">
    <citation type="submission" date="2016-06" db="EMBL/GenBank/DDBJ databases">
        <authorList>
            <person name="Varghese N."/>
            <person name="Submissions Spin"/>
        </authorList>
    </citation>
    <scope>NUCLEOTIDE SEQUENCE [LARGE SCALE GENOMIC DNA]</scope>
    <source>
        <strain evidence="4">DSM 45647</strain>
    </source>
</reference>
<dbReference type="InterPro" id="IPR011528">
    <property type="entry name" value="NERD"/>
</dbReference>
<dbReference type="GO" id="GO:0016887">
    <property type="term" value="F:ATP hydrolysis activity"/>
    <property type="evidence" value="ECO:0007669"/>
    <property type="project" value="InterPro"/>
</dbReference>
<dbReference type="Pfam" id="PF13401">
    <property type="entry name" value="AAA_22"/>
    <property type="match status" value="1"/>
</dbReference>
<evidence type="ECO:0000259" key="1">
    <source>
        <dbReference type="Pfam" id="PF08378"/>
    </source>
</evidence>
<dbReference type="InterPro" id="IPR027417">
    <property type="entry name" value="P-loop_NTPase"/>
</dbReference>
<name>A0A1C5ISW2_9ACTN</name>
<keyword evidence="4" id="KW-1185">Reference proteome</keyword>
<dbReference type="Proteomes" id="UP000199360">
    <property type="component" value="Unassembled WGS sequence"/>
</dbReference>
<evidence type="ECO:0000313" key="3">
    <source>
        <dbReference type="EMBL" id="SCG61079.1"/>
    </source>
</evidence>
<organism evidence="3 4">
    <name type="scientific">Micromonospora humi</name>
    <dbReference type="NCBI Taxonomy" id="745366"/>
    <lineage>
        <taxon>Bacteria</taxon>
        <taxon>Bacillati</taxon>
        <taxon>Actinomycetota</taxon>
        <taxon>Actinomycetes</taxon>
        <taxon>Micromonosporales</taxon>
        <taxon>Micromonosporaceae</taxon>
        <taxon>Micromonospora</taxon>
    </lineage>
</organism>
<feature type="domain" description="ORC1/DEAH AAA+ ATPase" evidence="2">
    <location>
        <begin position="225"/>
        <end position="356"/>
    </location>
</feature>
<dbReference type="Gene3D" id="3.40.50.300">
    <property type="entry name" value="P-loop containing nucleotide triphosphate hydrolases"/>
    <property type="match status" value="1"/>
</dbReference>
<evidence type="ECO:0000313" key="4">
    <source>
        <dbReference type="Proteomes" id="UP000199360"/>
    </source>
</evidence>
<dbReference type="EMBL" id="FMDM01000007">
    <property type="protein sequence ID" value="SCG61079.1"/>
    <property type="molecule type" value="Genomic_DNA"/>
</dbReference>
<accession>A0A1C5ISW2</accession>
<feature type="domain" description="NERD" evidence="1">
    <location>
        <begin position="14"/>
        <end position="127"/>
    </location>
</feature>
<dbReference type="OrthoDB" id="4509614at2"/>
<sequence length="531" mass="58707">MARFYPKQLRTKATRGERLVFERLRSLNDSWSVLHNLSYVDIGQPRLRIGEADFVLLHPRHGLLIMEVKDGAYRVTGRQWFARRRGDDVPLTDPFDQAVRNRYALAGWLRRSTGIRHVPAGHCVVFTDGRPSGNLGPNAPDTIVLTAASLEHAPVLVERVMAHWDQRGWTSRADFDLALAALAPTAVVARTLKYDVDLAADDLERRTRRQIQLTDRQLEVLAATSGRRASLVLGAAGTGKTLLAQERARELAARGLRVAVIGQQRDLRLEIRRQLRVPGVSSGDPKDVLCALFGAERLGGYEGEPLWATVLSLVEAYGRPLDCLIVDEAQSHDEDLLVALRELVRPDGSVVLFADPYQRDRTGSWRPGGSFNEFWLTENCRNTLPIAKLVARVAGMLHGPVEGPAGRRPRLADGATDIVATCVDAVLEVLKDLPATQAVLVTATRTHHVAIRRLLAEHGVRTSGGLRGDGLAVCTVRQFHGCEAPAVVYADDGDEDWTTSYIAVSRACAYLHVVGRPDRWEPVRFLMEDAR</sequence>
<proteinExistence type="predicted"/>
<gene>
    <name evidence="3" type="ORF">GA0070213_10713</name>
</gene>
<dbReference type="Pfam" id="PF08378">
    <property type="entry name" value="NERD"/>
    <property type="match status" value="1"/>
</dbReference>
<protein>
    <submittedName>
        <fullName evidence="3">AAA domain-containing protein</fullName>
    </submittedName>
</protein>
<evidence type="ECO:0000259" key="2">
    <source>
        <dbReference type="Pfam" id="PF13401"/>
    </source>
</evidence>
<dbReference type="STRING" id="745366.GA0070213_10713"/>
<dbReference type="SUPFAM" id="SSF52540">
    <property type="entry name" value="P-loop containing nucleoside triphosphate hydrolases"/>
    <property type="match status" value="1"/>
</dbReference>